<evidence type="ECO:0000313" key="2">
    <source>
        <dbReference type="EMBL" id="CAB5187382.1"/>
    </source>
</evidence>
<reference evidence="2" key="1">
    <citation type="submission" date="2020-05" db="EMBL/GenBank/DDBJ databases">
        <authorList>
            <person name="Chiriac C."/>
            <person name="Salcher M."/>
            <person name="Ghai R."/>
            <person name="Kavagutti S V."/>
        </authorList>
    </citation>
    <scope>NUCLEOTIDE SEQUENCE</scope>
</reference>
<dbReference type="EMBL" id="LR798213">
    <property type="protein sequence ID" value="CAB5187382.1"/>
    <property type="molecule type" value="Genomic_DNA"/>
</dbReference>
<keyword evidence="1" id="KW-0812">Transmembrane</keyword>
<gene>
    <name evidence="2" type="ORF">UFOVP166_40</name>
</gene>
<name>A0A6J7W9W4_9CAUD</name>
<sequence>MHIIHIIIEVVFAAIGIACIWSIQRDLRKAFRIISRGR</sequence>
<proteinExistence type="predicted"/>
<keyword evidence="1" id="KW-0472">Membrane</keyword>
<feature type="transmembrane region" description="Helical" evidence="1">
    <location>
        <begin position="6"/>
        <end position="23"/>
    </location>
</feature>
<accession>A0A6J7W9W4</accession>
<keyword evidence="1" id="KW-1133">Transmembrane helix</keyword>
<organism evidence="2">
    <name type="scientific">uncultured Caudovirales phage</name>
    <dbReference type="NCBI Taxonomy" id="2100421"/>
    <lineage>
        <taxon>Viruses</taxon>
        <taxon>Duplodnaviria</taxon>
        <taxon>Heunggongvirae</taxon>
        <taxon>Uroviricota</taxon>
        <taxon>Caudoviricetes</taxon>
        <taxon>Peduoviridae</taxon>
        <taxon>Maltschvirus</taxon>
        <taxon>Maltschvirus maltsch</taxon>
    </lineage>
</organism>
<evidence type="ECO:0000256" key="1">
    <source>
        <dbReference type="SAM" id="Phobius"/>
    </source>
</evidence>
<protein>
    <submittedName>
        <fullName evidence="2">Uncharacterized protein</fullName>
    </submittedName>
</protein>